<reference evidence="1" key="1">
    <citation type="journal article" date="2014" name="Front. Microbiol.">
        <title>High frequency of phylogenetically diverse reductive dehalogenase-homologous genes in deep subseafloor sedimentary metagenomes.</title>
        <authorList>
            <person name="Kawai M."/>
            <person name="Futagami T."/>
            <person name="Toyoda A."/>
            <person name="Takaki Y."/>
            <person name="Nishi S."/>
            <person name="Hori S."/>
            <person name="Arai W."/>
            <person name="Tsubouchi T."/>
            <person name="Morono Y."/>
            <person name="Uchiyama I."/>
            <person name="Ito T."/>
            <person name="Fujiyama A."/>
            <person name="Inagaki F."/>
            <person name="Takami H."/>
        </authorList>
    </citation>
    <scope>NUCLEOTIDE SEQUENCE</scope>
    <source>
        <strain evidence="1">Expedition CK06-06</strain>
    </source>
</reference>
<proteinExistence type="predicted"/>
<name>X1E7W6_9ZZZZ</name>
<dbReference type="EMBL" id="BART01036666">
    <property type="protein sequence ID" value="GAH13259.1"/>
    <property type="molecule type" value="Genomic_DNA"/>
</dbReference>
<sequence>MRLMKTKLKKNLICAFSLTLIFIFLFSNTAYGGNNNIYSNPEQKLKQIKNEQE</sequence>
<comment type="caution">
    <text evidence="1">The sequence shown here is derived from an EMBL/GenBank/DDBJ whole genome shotgun (WGS) entry which is preliminary data.</text>
</comment>
<gene>
    <name evidence="1" type="ORF">S01H4_61723</name>
</gene>
<organism evidence="1">
    <name type="scientific">marine sediment metagenome</name>
    <dbReference type="NCBI Taxonomy" id="412755"/>
    <lineage>
        <taxon>unclassified sequences</taxon>
        <taxon>metagenomes</taxon>
        <taxon>ecological metagenomes</taxon>
    </lineage>
</organism>
<feature type="non-terminal residue" evidence="1">
    <location>
        <position position="53"/>
    </location>
</feature>
<protein>
    <submittedName>
        <fullName evidence="1">Uncharacterized protein</fullName>
    </submittedName>
</protein>
<accession>X1E7W6</accession>
<dbReference type="AlphaFoldDB" id="X1E7W6"/>
<evidence type="ECO:0000313" key="1">
    <source>
        <dbReference type="EMBL" id="GAH13259.1"/>
    </source>
</evidence>